<reference evidence="1" key="2">
    <citation type="submission" date="2014-04" db="EMBL/GenBank/DDBJ databases">
        <authorList>
            <person name="Ng T.F.F."/>
            <person name="Vega E.M."/>
            <person name="Kondov N.O."/>
            <person name="Markey C."/>
            <person name="Deng X."/>
            <person name="Gregoricus N."/>
            <person name="Vinje J."/>
            <person name="Delwart E."/>
        </authorList>
    </citation>
    <scope>NUCLEOTIDE SEQUENCE</scope>
    <source>
        <strain evidence="1">CDC23</strain>
    </source>
</reference>
<dbReference type="EMBL" id="KJ663813">
    <property type="protein sequence ID" value="AHX00954.1"/>
    <property type="molecule type" value="Genomic_RNA"/>
</dbReference>
<name>A0A023NHL7_HPBV</name>
<reference evidence="1" key="1">
    <citation type="journal article" date="2014" name="Genome Announc.">
        <title>Divergent picobirnaviruses in human feces.</title>
        <authorList>
            <person name="Ng T.F."/>
            <person name="Vega E."/>
            <person name="Kondov N.O."/>
            <person name="Markey C."/>
            <person name="Deng X."/>
            <person name="Gregoricus N."/>
            <person name="Vinje J."/>
            <person name="Delwart E."/>
        </authorList>
    </citation>
    <scope>NUCLEOTIDE SEQUENCE</scope>
    <source>
        <strain evidence="1">CDC23</strain>
    </source>
</reference>
<organism evidence="1">
    <name type="scientific">Human picobirnavirus</name>
    <dbReference type="NCBI Taxonomy" id="145856"/>
    <lineage>
        <taxon>Viruses</taxon>
        <taxon>Riboviria</taxon>
        <taxon>Orthornavirae</taxon>
        <taxon>Pisuviricota</taxon>
        <taxon>Duplopiviricetes</taxon>
        <taxon>Durnavirales</taxon>
        <taxon>Picobirnaviridae</taxon>
        <taxon>Orthopicobirnavirus</taxon>
        <taxon>Orthopicobirnavirus hominis</taxon>
    </lineage>
</organism>
<sequence>MRAFLKMFSCIIKFFSRLMHVFGCKKKTSDIGKDQNTNNE</sequence>
<proteinExistence type="predicted"/>
<protein>
    <submittedName>
        <fullName evidence="1">ORF1</fullName>
    </submittedName>
</protein>
<accession>A0A023NHL7</accession>
<gene>
    <name evidence="1" type="ORF">HPV_s1gp1</name>
</gene>
<evidence type="ECO:0000313" key="1">
    <source>
        <dbReference type="EMBL" id="AHX00954.1"/>
    </source>
</evidence>
<organismHost>
    <name type="scientific">Homo sapiens</name>
    <name type="common">Human</name>
    <dbReference type="NCBI Taxonomy" id="9606"/>
</organismHost>